<name>A0A2P2KR38_RHIMU</name>
<accession>A0A2P2KR38</accession>
<reference evidence="1" key="1">
    <citation type="submission" date="2018-02" db="EMBL/GenBank/DDBJ databases">
        <title>Rhizophora mucronata_Transcriptome.</title>
        <authorList>
            <person name="Meera S.P."/>
            <person name="Sreeshan A."/>
            <person name="Augustine A."/>
        </authorList>
    </citation>
    <scope>NUCLEOTIDE SEQUENCE</scope>
    <source>
        <tissue evidence="1">Leaf</tissue>
    </source>
</reference>
<proteinExistence type="predicted"/>
<protein>
    <submittedName>
        <fullName evidence="1">GTP-binding protein P alpha subunit gpa1</fullName>
    </submittedName>
</protein>
<dbReference type="AlphaFoldDB" id="A0A2P2KR38"/>
<sequence length="45" mass="5480">MPGVMSYKFQIVCTISWKIYKDCQTQIISQPRRMFYMQEFVQLVL</sequence>
<dbReference type="EMBL" id="GGEC01027696">
    <property type="protein sequence ID" value="MBX08180.1"/>
    <property type="molecule type" value="Transcribed_RNA"/>
</dbReference>
<evidence type="ECO:0000313" key="1">
    <source>
        <dbReference type="EMBL" id="MBX08180.1"/>
    </source>
</evidence>
<organism evidence="1">
    <name type="scientific">Rhizophora mucronata</name>
    <name type="common">Asiatic mangrove</name>
    <dbReference type="NCBI Taxonomy" id="61149"/>
    <lineage>
        <taxon>Eukaryota</taxon>
        <taxon>Viridiplantae</taxon>
        <taxon>Streptophyta</taxon>
        <taxon>Embryophyta</taxon>
        <taxon>Tracheophyta</taxon>
        <taxon>Spermatophyta</taxon>
        <taxon>Magnoliopsida</taxon>
        <taxon>eudicotyledons</taxon>
        <taxon>Gunneridae</taxon>
        <taxon>Pentapetalae</taxon>
        <taxon>rosids</taxon>
        <taxon>fabids</taxon>
        <taxon>Malpighiales</taxon>
        <taxon>Rhizophoraceae</taxon>
        <taxon>Rhizophora</taxon>
    </lineage>
</organism>